<gene>
    <name evidence="3" type="ORF">SAMN05444716_101308</name>
</gene>
<accession>A0A1I6P6K6</accession>
<sequence length="117" mass="12397">MVVDSMLMNGFYSLWGLITLGLLILSVYALVHAALQREDAYRAADKQTKPFWLVILGVSVAAQLIIPMMLLVLAGTVAAIVYIVDVKPAITGVGGRGGRGGGWSSSDGPYGPYNGNR</sequence>
<dbReference type="Pfam" id="PF10724">
    <property type="entry name" value="DUF2516"/>
    <property type="match status" value="1"/>
</dbReference>
<feature type="region of interest" description="Disordered" evidence="1">
    <location>
        <begin position="92"/>
        <end position="117"/>
    </location>
</feature>
<evidence type="ECO:0000313" key="3">
    <source>
        <dbReference type="EMBL" id="SFS35812.1"/>
    </source>
</evidence>
<evidence type="ECO:0000313" key="4">
    <source>
        <dbReference type="Proteomes" id="UP000198873"/>
    </source>
</evidence>
<evidence type="ECO:0000256" key="2">
    <source>
        <dbReference type="SAM" id="Phobius"/>
    </source>
</evidence>
<dbReference type="EMBL" id="FPAB01000001">
    <property type="protein sequence ID" value="SFS35812.1"/>
    <property type="molecule type" value="Genomic_DNA"/>
</dbReference>
<feature type="transmembrane region" description="Helical" evidence="2">
    <location>
        <begin position="51"/>
        <end position="84"/>
    </location>
</feature>
<organism evidence="3 4">
    <name type="scientific">Streptomyces harbinensis</name>
    <dbReference type="NCBI Taxonomy" id="1176198"/>
    <lineage>
        <taxon>Bacteria</taxon>
        <taxon>Bacillati</taxon>
        <taxon>Actinomycetota</taxon>
        <taxon>Actinomycetes</taxon>
        <taxon>Kitasatosporales</taxon>
        <taxon>Streptomycetaceae</taxon>
        <taxon>Streptomyces</taxon>
    </lineage>
</organism>
<keyword evidence="2" id="KW-1133">Transmembrane helix</keyword>
<protein>
    <recommendedName>
        <fullName evidence="5">DUF2516 family protein</fullName>
    </recommendedName>
</protein>
<proteinExistence type="predicted"/>
<feature type="transmembrane region" description="Helical" evidence="2">
    <location>
        <begin position="12"/>
        <end position="31"/>
    </location>
</feature>
<evidence type="ECO:0000256" key="1">
    <source>
        <dbReference type="SAM" id="MobiDB-lite"/>
    </source>
</evidence>
<evidence type="ECO:0008006" key="5">
    <source>
        <dbReference type="Google" id="ProtNLM"/>
    </source>
</evidence>
<feature type="compositionally biased region" description="Gly residues" evidence="1">
    <location>
        <begin position="92"/>
        <end position="103"/>
    </location>
</feature>
<dbReference type="InterPro" id="IPR019662">
    <property type="entry name" value="DUF2516"/>
</dbReference>
<dbReference type="Proteomes" id="UP000198873">
    <property type="component" value="Unassembled WGS sequence"/>
</dbReference>
<keyword evidence="2" id="KW-0812">Transmembrane</keyword>
<name>A0A1I6P6K6_9ACTN</name>
<keyword evidence="4" id="KW-1185">Reference proteome</keyword>
<keyword evidence="2" id="KW-0472">Membrane</keyword>
<dbReference type="AlphaFoldDB" id="A0A1I6P6K6"/>
<dbReference type="STRING" id="1176198.SAMN05444716_101308"/>
<reference evidence="4" key="1">
    <citation type="submission" date="2016-10" db="EMBL/GenBank/DDBJ databases">
        <authorList>
            <person name="Varghese N."/>
            <person name="Submissions S."/>
        </authorList>
    </citation>
    <scope>NUCLEOTIDE SEQUENCE [LARGE SCALE GENOMIC DNA]</scope>
    <source>
        <strain evidence="4">CGMCC 4.7047</strain>
    </source>
</reference>